<protein>
    <submittedName>
        <fullName evidence="7">Galactosyldiacylglycerol synthase</fullName>
    </submittedName>
</protein>
<dbReference type="Proteomes" id="UP000317863">
    <property type="component" value="Unassembled WGS sequence"/>
</dbReference>
<gene>
    <name evidence="7" type="ORF">EXD82_08155</name>
</gene>
<organism evidence="7 8">
    <name type="scientific">Peptacetobacter hominis</name>
    <dbReference type="NCBI Taxonomy" id="2743610"/>
    <lineage>
        <taxon>Bacteria</taxon>
        <taxon>Bacillati</taxon>
        <taxon>Bacillota</taxon>
        <taxon>Clostridia</taxon>
        <taxon>Peptostreptococcales</taxon>
        <taxon>Peptostreptococcaceae</taxon>
        <taxon>Peptacetobacter</taxon>
    </lineage>
</organism>
<sequence>MLKDKTILILTAGFGAGHISAANAVKDAILEKEPDTNIVIRNFIDASVPKLNKPMVHMYEKNTKYTPGLYNCYYYLKKSFTSKYDISHKMYTPKLSKFIEELNPDMIISTFPLAAACVNSFRNSDDGYFIPAATVVTDVVDSMEWIFENTELYFVPSAEIKNRFVQRGISPEKVEVVGVPINSKFTNEKIDYDKNKCRIIVMGGGRGLFDISEDFMYEIDDFLDLYKSSVSVTIVTGKNKKLFNQLTEKKPLRNIEVLGFVDNMDELLKHNDVMLSKPGGATLFEAIHSGTPLIVKIPKVGQEIENGKFIIDKGIGIIYSGEEDLMAILKGIASGEYSSIIEFMKKNISDFRKTIYPEKIGDYIENILEKYSL</sequence>
<dbReference type="GO" id="GO:0016020">
    <property type="term" value="C:membrane"/>
    <property type="evidence" value="ECO:0007669"/>
    <property type="project" value="UniProtKB-SubCell"/>
</dbReference>
<dbReference type="PANTHER" id="PTHR43025:SF3">
    <property type="entry name" value="MONOGALACTOSYLDIACYLGLYCEROL SYNTHASE 1, CHLOROPLASTIC"/>
    <property type="match status" value="1"/>
</dbReference>
<dbReference type="Pfam" id="PF06925">
    <property type="entry name" value="MGDG_synth"/>
    <property type="match status" value="1"/>
</dbReference>
<dbReference type="GO" id="GO:0016758">
    <property type="term" value="F:hexosyltransferase activity"/>
    <property type="evidence" value="ECO:0007669"/>
    <property type="project" value="InterPro"/>
</dbReference>
<accession>A0A544QU12</accession>
<evidence type="ECO:0000313" key="8">
    <source>
        <dbReference type="Proteomes" id="UP000317863"/>
    </source>
</evidence>
<dbReference type="InterPro" id="IPR009695">
    <property type="entry name" value="Diacylglyc_glucosyltr_N"/>
</dbReference>
<dbReference type="EMBL" id="SGJB01000015">
    <property type="protein sequence ID" value="TQQ84185.1"/>
    <property type="molecule type" value="Genomic_DNA"/>
</dbReference>
<dbReference type="InterPro" id="IPR007235">
    <property type="entry name" value="Glyco_trans_28_C"/>
</dbReference>
<evidence type="ECO:0000259" key="6">
    <source>
        <dbReference type="Pfam" id="PF06925"/>
    </source>
</evidence>
<evidence type="ECO:0000256" key="3">
    <source>
        <dbReference type="ARBA" id="ARBA00022676"/>
    </source>
</evidence>
<proteinExistence type="inferred from homology"/>
<comment type="caution">
    <text evidence="7">The sequence shown here is derived from an EMBL/GenBank/DDBJ whole genome shotgun (WGS) entry which is preliminary data.</text>
</comment>
<dbReference type="OrthoDB" id="9815663at2"/>
<dbReference type="GO" id="GO:0009247">
    <property type="term" value="P:glycolipid biosynthetic process"/>
    <property type="evidence" value="ECO:0007669"/>
    <property type="project" value="InterPro"/>
</dbReference>
<dbReference type="AlphaFoldDB" id="A0A544QU12"/>
<evidence type="ECO:0000313" key="7">
    <source>
        <dbReference type="EMBL" id="TQQ84185.1"/>
    </source>
</evidence>
<feature type="domain" description="Glycosyl transferase family 28 C-terminal" evidence="5">
    <location>
        <begin position="199"/>
        <end position="322"/>
    </location>
</feature>
<name>A0A544QU12_9FIRM</name>
<keyword evidence="4" id="KW-0808">Transferase</keyword>
<feature type="domain" description="Diacylglycerol glucosyltransferase N-terminal" evidence="6">
    <location>
        <begin position="18"/>
        <end position="181"/>
    </location>
</feature>
<evidence type="ECO:0000256" key="1">
    <source>
        <dbReference type="ARBA" id="ARBA00004370"/>
    </source>
</evidence>
<dbReference type="PANTHER" id="PTHR43025">
    <property type="entry name" value="MONOGALACTOSYLDIACYLGLYCEROL SYNTHASE"/>
    <property type="match status" value="1"/>
</dbReference>
<evidence type="ECO:0000259" key="5">
    <source>
        <dbReference type="Pfam" id="PF04101"/>
    </source>
</evidence>
<reference evidence="7 8" key="1">
    <citation type="submission" date="2019-02" db="EMBL/GenBank/DDBJ databases">
        <title>Peptostreptococcaceae bacterium ZHW00191 nov., a new bacterium isolated from the human gut.</title>
        <authorList>
            <person name="Zhou H.-W."/>
            <person name="Chen X.-J."/>
        </authorList>
    </citation>
    <scope>NUCLEOTIDE SEQUENCE [LARGE SCALE GENOMIC DNA]</scope>
    <source>
        <strain evidence="7 8">ZHW00191</strain>
    </source>
</reference>
<comment type="similarity">
    <text evidence="2">Belongs to the glycosyltransferase 28 family.</text>
</comment>
<evidence type="ECO:0000256" key="2">
    <source>
        <dbReference type="ARBA" id="ARBA00006962"/>
    </source>
</evidence>
<dbReference type="Pfam" id="PF04101">
    <property type="entry name" value="Glyco_tran_28_C"/>
    <property type="match status" value="1"/>
</dbReference>
<keyword evidence="8" id="KW-1185">Reference proteome</keyword>
<dbReference type="Gene3D" id="3.40.50.2000">
    <property type="entry name" value="Glycogen Phosphorylase B"/>
    <property type="match status" value="1"/>
</dbReference>
<dbReference type="SUPFAM" id="SSF53756">
    <property type="entry name" value="UDP-Glycosyltransferase/glycogen phosphorylase"/>
    <property type="match status" value="1"/>
</dbReference>
<dbReference type="InterPro" id="IPR050519">
    <property type="entry name" value="Glycosyltransf_28_UgtP"/>
</dbReference>
<comment type="subcellular location">
    <subcellularLocation>
        <location evidence="1">Membrane</location>
    </subcellularLocation>
</comment>
<evidence type="ECO:0000256" key="4">
    <source>
        <dbReference type="ARBA" id="ARBA00022679"/>
    </source>
</evidence>
<keyword evidence="3" id="KW-0328">Glycosyltransferase</keyword>